<evidence type="ECO:0000256" key="8">
    <source>
        <dbReference type="ARBA" id="ARBA00023136"/>
    </source>
</evidence>
<dbReference type="SUPFAM" id="SSF51735">
    <property type="entry name" value="NAD(P)-binding Rossmann-fold domains"/>
    <property type="match status" value="1"/>
</dbReference>
<evidence type="ECO:0000313" key="11">
    <source>
        <dbReference type="EMBL" id="KEK18147.1"/>
    </source>
</evidence>
<reference evidence="11 12" key="1">
    <citation type="submission" date="2014-06" db="EMBL/GenBank/DDBJ databases">
        <title>Draft genome sequence of Bacillus manliponensis JCM 15802 (MCCC 1A00708).</title>
        <authorList>
            <person name="Lai Q."/>
            <person name="Liu Y."/>
            <person name="Shao Z."/>
        </authorList>
    </citation>
    <scope>NUCLEOTIDE SEQUENCE [LARGE SCALE GENOMIC DNA]</scope>
    <source>
        <strain evidence="11 12">JCM 15802</strain>
    </source>
</reference>
<dbReference type="PROSITE" id="PS51202">
    <property type="entry name" value="RCK_C"/>
    <property type="match status" value="1"/>
</dbReference>
<feature type="transmembrane region" description="Helical" evidence="9">
    <location>
        <begin position="305"/>
        <end position="326"/>
    </location>
</feature>
<evidence type="ECO:0000259" key="10">
    <source>
        <dbReference type="PROSITE" id="PS51202"/>
    </source>
</evidence>
<comment type="subcellular location">
    <subcellularLocation>
        <location evidence="1">Membrane</location>
        <topology evidence="1">Multi-pass membrane protein</topology>
    </subcellularLocation>
</comment>
<gene>
    <name evidence="11" type="ORF">BAMA_07225</name>
</gene>
<dbReference type="GO" id="GO:0015297">
    <property type="term" value="F:antiporter activity"/>
    <property type="evidence" value="ECO:0007669"/>
    <property type="project" value="UniProtKB-KW"/>
</dbReference>
<evidence type="ECO:0000256" key="1">
    <source>
        <dbReference type="ARBA" id="ARBA00004141"/>
    </source>
</evidence>
<dbReference type="InterPro" id="IPR036721">
    <property type="entry name" value="RCK_C_sf"/>
</dbReference>
<dbReference type="GO" id="GO:1902600">
    <property type="term" value="P:proton transmembrane transport"/>
    <property type="evidence" value="ECO:0007669"/>
    <property type="project" value="InterPro"/>
</dbReference>
<accession>A0A073JV84</accession>
<dbReference type="Pfam" id="PF02254">
    <property type="entry name" value="TrkA_N"/>
    <property type="match status" value="1"/>
</dbReference>
<feature type="transmembrane region" description="Helical" evidence="9">
    <location>
        <begin position="100"/>
        <end position="122"/>
    </location>
</feature>
<evidence type="ECO:0000256" key="7">
    <source>
        <dbReference type="ARBA" id="ARBA00023065"/>
    </source>
</evidence>
<evidence type="ECO:0000256" key="2">
    <source>
        <dbReference type="ARBA" id="ARBA00005551"/>
    </source>
</evidence>
<feature type="transmembrane region" description="Helical" evidence="9">
    <location>
        <begin position="361"/>
        <end position="385"/>
    </location>
</feature>
<feature type="transmembrane region" description="Helical" evidence="9">
    <location>
        <begin position="276"/>
        <end position="299"/>
    </location>
</feature>
<dbReference type="InterPro" id="IPR038770">
    <property type="entry name" value="Na+/solute_symporter_sf"/>
</dbReference>
<dbReference type="Gene3D" id="3.30.70.1450">
    <property type="entry name" value="Regulator of K+ conductance, C-terminal domain"/>
    <property type="match status" value="1"/>
</dbReference>
<feature type="transmembrane region" description="Helical" evidence="9">
    <location>
        <begin position="333"/>
        <end position="355"/>
    </location>
</feature>
<dbReference type="Pfam" id="PF02080">
    <property type="entry name" value="TrkA_C"/>
    <property type="match status" value="1"/>
</dbReference>
<dbReference type="eggNOG" id="COG0569">
    <property type="taxonomic scope" value="Bacteria"/>
</dbReference>
<dbReference type="PANTHER" id="PTHR43562:SF1">
    <property type="entry name" value="NA(+)_H(+) ANTIPORTER YJBQ-RELATED"/>
    <property type="match status" value="1"/>
</dbReference>
<feature type="transmembrane region" description="Helical" evidence="9">
    <location>
        <begin position="59"/>
        <end position="80"/>
    </location>
</feature>
<evidence type="ECO:0000256" key="5">
    <source>
        <dbReference type="ARBA" id="ARBA00022692"/>
    </source>
</evidence>
<dbReference type="SUPFAM" id="SSF116726">
    <property type="entry name" value="TrkA C-terminal domain-like"/>
    <property type="match status" value="1"/>
</dbReference>
<organism evidence="11 12">
    <name type="scientific">Bacillus manliponensis</name>
    <dbReference type="NCBI Taxonomy" id="574376"/>
    <lineage>
        <taxon>Bacteria</taxon>
        <taxon>Bacillati</taxon>
        <taxon>Bacillota</taxon>
        <taxon>Bacilli</taxon>
        <taxon>Bacillales</taxon>
        <taxon>Bacillaceae</taxon>
        <taxon>Bacillus</taxon>
        <taxon>Bacillus cereus group</taxon>
    </lineage>
</organism>
<dbReference type="InterPro" id="IPR003148">
    <property type="entry name" value="RCK_N"/>
</dbReference>
<dbReference type="STRING" id="574376.BAMA_07225"/>
<evidence type="ECO:0000256" key="4">
    <source>
        <dbReference type="ARBA" id="ARBA00022449"/>
    </source>
</evidence>
<feature type="transmembrane region" description="Helical" evidence="9">
    <location>
        <begin position="245"/>
        <end position="264"/>
    </location>
</feature>
<dbReference type="Pfam" id="PF00999">
    <property type="entry name" value="Na_H_Exchanger"/>
    <property type="match status" value="1"/>
</dbReference>
<sequence>MEHHSSVTSLMIVVAIAFFIPLLLQRFKLNAIPVVVAEIIAGIIVGKSGFNIIEPDMWLAVLSTLGFIFVMFLSGLEIDFSIFKQKGTKTNSDEPNTFKIATIIFFFIFVLSYALSLLFVWLGFVDSAFFMTLIISTISLGVVVPTLKEKNLNKTAIGQIILLVAVIADLVTMVLLAVFVGLNSPDGKSMWLLLVLFGAGVAIYFIARRFQNIPYLDNLKAGSVQIDTRAVFALILILVGLSETVGAENILGAFLAGVLVSLLSPNKEMVEKLDSIGYGFFIPIFFVMVGVDLEVWSIFKDPTSMLMIPFLIIGLFISKLLPVLLLKKWYPRNIVLGSAILLTSTLSLVVAAAQIGEKLGIITPSLSASLILSAVITCIFAPIIFKKMFPKVEVPKPKISIIGASRITLPLSLDLKREEYDVTLYMVKQNKLNTEEATAHDFPIVKLDTLSIEALDAHEAFTADRIVVATSDDEQNLLLAEHAKELGVEHVIASVEDPLLQEKATQEHIAVFSTINSTRILLRALVDRPSLVRLITTANETVREIKLHNSKYNGLALRRLPFLGDALIIQIYRGNQALVPHGDTKLQHGDTLLVTGSKEHIDTMKSMVE</sequence>
<keyword evidence="8 9" id="KW-0472">Membrane</keyword>
<comment type="caution">
    <text evidence="11">The sequence shown here is derived from an EMBL/GenBank/DDBJ whole genome shotgun (WGS) entry which is preliminary data.</text>
</comment>
<name>A0A073JV84_9BACI</name>
<dbReference type="EMBL" id="JOTN01000017">
    <property type="protein sequence ID" value="KEK18147.1"/>
    <property type="molecule type" value="Genomic_DNA"/>
</dbReference>
<dbReference type="InterPro" id="IPR006037">
    <property type="entry name" value="RCK_C"/>
</dbReference>
<proteinExistence type="inferred from homology"/>
<dbReference type="PANTHER" id="PTHR43562">
    <property type="entry name" value="NAPA-TYPE SODIUM/HYDROGEN ANTIPORTER"/>
    <property type="match status" value="1"/>
</dbReference>
<dbReference type="Proteomes" id="UP000027822">
    <property type="component" value="Unassembled WGS sequence"/>
</dbReference>
<dbReference type="GO" id="GO:0016020">
    <property type="term" value="C:membrane"/>
    <property type="evidence" value="ECO:0007669"/>
    <property type="project" value="UniProtKB-SubCell"/>
</dbReference>
<dbReference type="AlphaFoldDB" id="A0A073JV84"/>
<feature type="transmembrane region" description="Helical" evidence="9">
    <location>
        <begin position="128"/>
        <end position="148"/>
    </location>
</feature>
<dbReference type="GO" id="GO:0006813">
    <property type="term" value="P:potassium ion transport"/>
    <property type="evidence" value="ECO:0007669"/>
    <property type="project" value="InterPro"/>
</dbReference>
<feature type="domain" description="RCK C-terminal" evidence="10">
    <location>
        <begin position="529"/>
        <end position="609"/>
    </location>
</feature>
<dbReference type="OrthoDB" id="9793589at2"/>
<protein>
    <submittedName>
        <fullName evidence="11">Sodium:proton antiporter</fullName>
    </submittedName>
</protein>
<feature type="transmembrane region" description="Helical" evidence="9">
    <location>
        <begin position="160"/>
        <end position="183"/>
    </location>
</feature>
<comment type="similarity">
    <text evidence="2">Belongs to the monovalent cation:proton antiporter 2 (CPA2) transporter (TC 2.A.37) family.</text>
</comment>
<keyword evidence="4" id="KW-0050">Antiport</keyword>
<feature type="transmembrane region" description="Helical" evidence="9">
    <location>
        <begin position="6"/>
        <end position="24"/>
    </location>
</feature>
<dbReference type="GO" id="GO:0008324">
    <property type="term" value="F:monoatomic cation transmembrane transporter activity"/>
    <property type="evidence" value="ECO:0007669"/>
    <property type="project" value="InterPro"/>
</dbReference>
<dbReference type="Gene3D" id="3.40.50.720">
    <property type="entry name" value="NAD(P)-binding Rossmann-like Domain"/>
    <property type="match status" value="1"/>
</dbReference>
<keyword evidence="7" id="KW-0406">Ion transport</keyword>
<feature type="transmembrane region" description="Helical" evidence="9">
    <location>
        <begin position="31"/>
        <end position="53"/>
    </location>
</feature>
<keyword evidence="5 9" id="KW-0812">Transmembrane</keyword>
<dbReference type="InterPro" id="IPR006153">
    <property type="entry name" value="Cation/H_exchanger_TM"/>
</dbReference>
<feature type="transmembrane region" description="Helical" evidence="9">
    <location>
        <begin position="189"/>
        <end position="207"/>
    </location>
</feature>
<feature type="transmembrane region" description="Helical" evidence="9">
    <location>
        <begin position="219"/>
        <end position="239"/>
    </location>
</feature>
<evidence type="ECO:0000256" key="9">
    <source>
        <dbReference type="SAM" id="Phobius"/>
    </source>
</evidence>
<dbReference type="Gene3D" id="1.20.1530.20">
    <property type="match status" value="1"/>
</dbReference>
<keyword evidence="3" id="KW-0813">Transport</keyword>
<keyword evidence="12" id="KW-1185">Reference proteome</keyword>
<evidence type="ECO:0000313" key="12">
    <source>
        <dbReference type="Proteomes" id="UP000027822"/>
    </source>
</evidence>
<dbReference type="RefSeq" id="WP_034641800.1">
    <property type="nucleotide sequence ID" value="NZ_CBCSJC010000025.1"/>
</dbReference>
<evidence type="ECO:0000256" key="6">
    <source>
        <dbReference type="ARBA" id="ARBA00022989"/>
    </source>
</evidence>
<evidence type="ECO:0000256" key="3">
    <source>
        <dbReference type="ARBA" id="ARBA00022448"/>
    </source>
</evidence>
<keyword evidence="6 9" id="KW-1133">Transmembrane helix</keyword>
<dbReference type="InterPro" id="IPR036291">
    <property type="entry name" value="NAD(P)-bd_dom_sf"/>
</dbReference>
<dbReference type="eggNOG" id="COG0475">
    <property type="taxonomic scope" value="Bacteria"/>
</dbReference>